<evidence type="ECO:0000313" key="13">
    <source>
        <dbReference type="EMBL" id="KFN46420.1"/>
    </source>
</evidence>
<keyword evidence="7 12" id="KW-0812">Transmembrane</keyword>
<sequence>MVSEFKEFAMRGNVVDLAVGVVIGAAFGKIVASLVNDVIMPAVGFIVGGVNFSDLAVELKAASVDAAGAEVPAVLIKYGAFIQTIVDFLIIAFAIFVAVKVINKLKRKEEAAPAAPPAPSDEVKLLTEIRDALKSR</sequence>
<name>A0A091BQ41_9GAMM</name>
<evidence type="ECO:0000256" key="9">
    <source>
        <dbReference type="ARBA" id="ARBA00023065"/>
    </source>
</evidence>
<comment type="subcellular location">
    <subcellularLocation>
        <location evidence="12">Cell inner membrane</location>
        <topology evidence="12">Multi-pass membrane protein</topology>
    </subcellularLocation>
    <subcellularLocation>
        <location evidence="1">Cell membrane</location>
        <topology evidence="1">Multi-pass membrane protein</topology>
    </subcellularLocation>
</comment>
<dbReference type="AlphaFoldDB" id="A0A091BQ41"/>
<dbReference type="Pfam" id="PF01741">
    <property type="entry name" value="MscL"/>
    <property type="match status" value="1"/>
</dbReference>
<evidence type="ECO:0000313" key="14">
    <source>
        <dbReference type="Proteomes" id="UP000029392"/>
    </source>
</evidence>
<dbReference type="GO" id="GO:0008381">
    <property type="term" value="F:mechanosensitive monoatomic ion channel activity"/>
    <property type="evidence" value="ECO:0007669"/>
    <property type="project" value="UniProtKB-UniRule"/>
</dbReference>
<dbReference type="NCBIfam" id="TIGR00220">
    <property type="entry name" value="mscL"/>
    <property type="match status" value="1"/>
</dbReference>
<evidence type="ECO:0000256" key="1">
    <source>
        <dbReference type="ARBA" id="ARBA00004651"/>
    </source>
</evidence>
<evidence type="ECO:0000256" key="5">
    <source>
        <dbReference type="ARBA" id="ARBA00022475"/>
    </source>
</evidence>
<comment type="similarity">
    <text evidence="2 12">Belongs to the MscL family.</text>
</comment>
<feature type="transmembrane region" description="Helical" evidence="12">
    <location>
        <begin position="12"/>
        <end position="35"/>
    </location>
</feature>
<reference evidence="13 14" key="1">
    <citation type="submission" date="2013-09" db="EMBL/GenBank/DDBJ databases">
        <title>Genome sequencing of Arenimonas malthae.</title>
        <authorList>
            <person name="Chen F."/>
            <person name="Wang G."/>
        </authorList>
    </citation>
    <scope>NUCLEOTIDE SEQUENCE [LARGE SCALE GENOMIC DNA]</scope>
    <source>
        <strain evidence="13 14">CC-JY-1</strain>
    </source>
</reference>
<dbReference type="PRINTS" id="PR01264">
    <property type="entry name" value="MECHCHANNEL"/>
</dbReference>
<dbReference type="STRING" id="1384054.N790_08730"/>
<evidence type="ECO:0000256" key="3">
    <source>
        <dbReference type="ARBA" id="ARBA00011255"/>
    </source>
</evidence>
<evidence type="ECO:0000256" key="12">
    <source>
        <dbReference type="HAMAP-Rule" id="MF_00115"/>
    </source>
</evidence>
<accession>A0A091BQ41</accession>
<keyword evidence="14" id="KW-1185">Reference proteome</keyword>
<dbReference type="InterPro" id="IPR001185">
    <property type="entry name" value="MS_channel"/>
</dbReference>
<keyword evidence="6 12" id="KW-0997">Cell inner membrane</keyword>
<evidence type="ECO:0000256" key="7">
    <source>
        <dbReference type="ARBA" id="ARBA00022692"/>
    </source>
</evidence>
<evidence type="ECO:0000256" key="10">
    <source>
        <dbReference type="ARBA" id="ARBA00023136"/>
    </source>
</evidence>
<keyword evidence="4 12" id="KW-0813">Transport</keyword>
<dbReference type="InterPro" id="IPR036019">
    <property type="entry name" value="MscL_channel"/>
</dbReference>
<evidence type="ECO:0000256" key="4">
    <source>
        <dbReference type="ARBA" id="ARBA00022448"/>
    </source>
</evidence>
<keyword evidence="9 12" id="KW-0406">Ion transport</keyword>
<dbReference type="PANTHER" id="PTHR30266">
    <property type="entry name" value="MECHANOSENSITIVE CHANNEL MSCL"/>
    <property type="match status" value="1"/>
</dbReference>
<comment type="function">
    <text evidence="12">Channel that opens in response to stretch forces in the membrane lipid bilayer. May participate in the regulation of osmotic pressure changes within the cell.</text>
</comment>
<keyword evidence="5 12" id="KW-1003">Cell membrane</keyword>
<dbReference type="InterPro" id="IPR037673">
    <property type="entry name" value="MSC/AndL"/>
</dbReference>
<dbReference type="SUPFAM" id="SSF81330">
    <property type="entry name" value="Gated mechanosensitive channel"/>
    <property type="match status" value="1"/>
</dbReference>
<dbReference type="Proteomes" id="UP000029392">
    <property type="component" value="Unassembled WGS sequence"/>
</dbReference>
<feature type="transmembrane region" description="Helical" evidence="12">
    <location>
        <begin position="80"/>
        <end position="99"/>
    </location>
</feature>
<keyword evidence="8 12" id="KW-1133">Transmembrane helix</keyword>
<dbReference type="PROSITE" id="PS01327">
    <property type="entry name" value="MSCL"/>
    <property type="match status" value="1"/>
</dbReference>
<protein>
    <recommendedName>
        <fullName evidence="12">Large-conductance mechanosensitive channel</fullName>
    </recommendedName>
</protein>
<keyword evidence="11 12" id="KW-0407">Ion channel</keyword>
<dbReference type="PATRIC" id="fig|1384054.3.peg.1804"/>
<dbReference type="NCBIfam" id="NF001843">
    <property type="entry name" value="PRK00567.1-4"/>
    <property type="match status" value="1"/>
</dbReference>
<comment type="subunit">
    <text evidence="3 12">Homopentamer.</text>
</comment>
<keyword evidence="10 12" id="KW-0472">Membrane</keyword>
<dbReference type="HAMAP" id="MF_00115">
    <property type="entry name" value="MscL"/>
    <property type="match status" value="1"/>
</dbReference>
<organism evidence="13 14">
    <name type="scientific">Arenimonas malthae CC-JY-1</name>
    <dbReference type="NCBI Taxonomy" id="1384054"/>
    <lineage>
        <taxon>Bacteria</taxon>
        <taxon>Pseudomonadati</taxon>
        <taxon>Pseudomonadota</taxon>
        <taxon>Gammaproteobacteria</taxon>
        <taxon>Lysobacterales</taxon>
        <taxon>Lysobacteraceae</taxon>
        <taxon>Arenimonas</taxon>
    </lineage>
</organism>
<evidence type="ECO:0000256" key="6">
    <source>
        <dbReference type="ARBA" id="ARBA00022519"/>
    </source>
</evidence>
<dbReference type="PANTHER" id="PTHR30266:SF2">
    <property type="entry name" value="LARGE-CONDUCTANCE MECHANOSENSITIVE CHANNEL"/>
    <property type="match status" value="1"/>
</dbReference>
<dbReference type="Gene3D" id="1.10.1200.120">
    <property type="entry name" value="Large-conductance mechanosensitive channel, MscL, domain 1"/>
    <property type="match status" value="1"/>
</dbReference>
<dbReference type="GO" id="GO:0005886">
    <property type="term" value="C:plasma membrane"/>
    <property type="evidence" value="ECO:0007669"/>
    <property type="project" value="UniProtKB-SubCell"/>
</dbReference>
<proteinExistence type="inferred from homology"/>
<evidence type="ECO:0000256" key="2">
    <source>
        <dbReference type="ARBA" id="ARBA00007254"/>
    </source>
</evidence>
<comment type="caution">
    <text evidence="13">The sequence shown here is derived from an EMBL/GenBank/DDBJ whole genome shotgun (WGS) entry which is preliminary data.</text>
</comment>
<dbReference type="FunFam" id="1.10.1200.120:FF:000001">
    <property type="entry name" value="Large-conductance mechanosensitive channel"/>
    <property type="match status" value="1"/>
</dbReference>
<evidence type="ECO:0000256" key="11">
    <source>
        <dbReference type="ARBA" id="ARBA00023303"/>
    </source>
</evidence>
<dbReference type="eggNOG" id="COG1970">
    <property type="taxonomic scope" value="Bacteria"/>
</dbReference>
<evidence type="ECO:0000256" key="8">
    <source>
        <dbReference type="ARBA" id="ARBA00022989"/>
    </source>
</evidence>
<gene>
    <name evidence="12" type="primary">mscL</name>
    <name evidence="13" type="ORF">N790_08730</name>
</gene>
<dbReference type="InterPro" id="IPR019823">
    <property type="entry name" value="Mechanosensitive_channel_CS"/>
</dbReference>
<dbReference type="NCBIfam" id="NF010557">
    <property type="entry name" value="PRK13952.1"/>
    <property type="match status" value="1"/>
</dbReference>
<dbReference type="EMBL" id="AVCH01000170">
    <property type="protein sequence ID" value="KFN46420.1"/>
    <property type="molecule type" value="Genomic_DNA"/>
</dbReference>